<evidence type="ECO:0000313" key="5">
    <source>
        <dbReference type="EMBL" id="VAW72358.1"/>
    </source>
</evidence>
<name>A0A3B0XVK7_9ZZZZ</name>
<dbReference type="GO" id="GO:0034587">
    <property type="term" value="P:piRNA processing"/>
    <property type="evidence" value="ECO:0007669"/>
    <property type="project" value="TreeGrafter"/>
</dbReference>
<evidence type="ECO:0000259" key="4">
    <source>
        <dbReference type="PROSITE" id="PS50035"/>
    </source>
</evidence>
<dbReference type="PANTHER" id="PTHR43856:SF1">
    <property type="entry name" value="MITOCHONDRIAL CARDIOLIPIN HYDROLASE"/>
    <property type="match status" value="1"/>
</dbReference>
<proteinExistence type="predicted"/>
<keyword evidence="2" id="KW-0442">Lipid degradation</keyword>
<dbReference type="SUPFAM" id="SSF56024">
    <property type="entry name" value="Phospholipase D/nuclease"/>
    <property type="match status" value="2"/>
</dbReference>
<dbReference type="GO" id="GO:0016042">
    <property type="term" value="P:lipid catabolic process"/>
    <property type="evidence" value="ECO:0007669"/>
    <property type="project" value="UniProtKB-KW"/>
</dbReference>
<evidence type="ECO:0000256" key="2">
    <source>
        <dbReference type="ARBA" id="ARBA00022963"/>
    </source>
</evidence>
<dbReference type="GO" id="GO:0016891">
    <property type="term" value="F:RNA endonuclease activity producing 5'-phosphomonoesters, hydrolytic mechanism"/>
    <property type="evidence" value="ECO:0007669"/>
    <property type="project" value="TreeGrafter"/>
</dbReference>
<dbReference type="Gene3D" id="3.30.870.10">
    <property type="entry name" value="Endonuclease Chain A"/>
    <property type="match status" value="2"/>
</dbReference>
<dbReference type="InterPro" id="IPR051406">
    <property type="entry name" value="PLD_domain"/>
</dbReference>
<gene>
    <name evidence="5" type="ORF">MNBD_GAMMA12-1747</name>
</gene>
<dbReference type="CDD" id="cd09172">
    <property type="entry name" value="PLDc_Nuc_like_unchar1_1"/>
    <property type="match status" value="1"/>
</dbReference>
<keyword evidence="1" id="KW-0378">Hydrolase</keyword>
<dbReference type="PANTHER" id="PTHR43856">
    <property type="entry name" value="CARDIOLIPIN HYDROLASE"/>
    <property type="match status" value="1"/>
</dbReference>
<reference evidence="5" key="1">
    <citation type="submission" date="2018-06" db="EMBL/GenBank/DDBJ databases">
        <authorList>
            <person name="Zhirakovskaya E."/>
        </authorList>
    </citation>
    <scope>NUCLEOTIDE SEQUENCE</scope>
</reference>
<organism evidence="5">
    <name type="scientific">hydrothermal vent metagenome</name>
    <dbReference type="NCBI Taxonomy" id="652676"/>
    <lineage>
        <taxon>unclassified sequences</taxon>
        <taxon>metagenomes</taxon>
        <taxon>ecological metagenomes</taxon>
    </lineage>
</organism>
<sequence length="565" mass="63086">MRRIAENNGVRVKAYSGTTGVLLAFNLKPEKRKNILGFAISREILSGRGTGRINWLQGILDFEGSTKGPGELVASNIAPIQKFRWSDYAVYPDTIYAYTIHPVYRSGTNIITANNRRTFLETGPRVEIMTQGFSSEDAIIFNRAVASSQAFSRRFTDLDEQIEKARKAGTLGTKTLPQNALDWLSRGMVERMEEFLNQAKDSRWAIDLAIYEYHLPRLHNAMVEAGKRGVKIRILYHSKKNDNASKENEHLLNTPVIPGAILFPRVTSAIMHNKFVVLSRISNNNNYRAEAVLAGSTNWTENGCYRQANVVHMTRTPGILENYAQMFNTLIQTREDKGATKRAINKNNLIPNSPERFGGFSPRSKFADIQAMAKIISSAKQDVLFATAFKLRSEITDALLGSANDAILRMGIQNSSSAKITGVHRDRTASFTAAALLPRGLEGWLRETTAKQKGSIRIHTKAIVVDVTSETPIIISGSHNFSGSASAKNDENYLIIRRDIDVADVYLCEILRIYDHYRFRFSAKEKRKAGLPTAPPVLAGDDSWTGVYFEEGSLKSLDRIRFSGL</sequence>
<evidence type="ECO:0000256" key="3">
    <source>
        <dbReference type="ARBA" id="ARBA00023098"/>
    </source>
</evidence>
<accession>A0A3B0XVK7</accession>
<evidence type="ECO:0000256" key="1">
    <source>
        <dbReference type="ARBA" id="ARBA00022801"/>
    </source>
</evidence>
<dbReference type="AlphaFoldDB" id="A0A3B0XVK7"/>
<protein>
    <recommendedName>
        <fullName evidence="4">PLD phosphodiesterase domain-containing protein</fullName>
    </recommendedName>
</protein>
<dbReference type="GO" id="GO:0005739">
    <property type="term" value="C:mitochondrion"/>
    <property type="evidence" value="ECO:0007669"/>
    <property type="project" value="TreeGrafter"/>
</dbReference>
<dbReference type="InterPro" id="IPR025202">
    <property type="entry name" value="PLD-like_dom"/>
</dbReference>
<dbReference type="InterPro" id="IPR001736">
    <property type="entry name" value="PLipase_D/transphosphatidylase"/>
</dbReference>
<dbReference type="EMBL" id="UOFL01000036">
    <property type="protein sequence ID" value="VAW72358.1"/>
    <property type="molecule type" value="Genomic_DNA"/>
</dbReference>
<feature type="domain" description="PLD phosphodiesterase" evidence="4">
    <location>
        <begin position="454"/>
        <end position="485"/>
    </location>
</feature>
<keyword evidence="3" id="KW-0443">Lipid metabolism</keyword>
<dbReference type="PROSITE" id="PS50035">
    <property type="entry name" value="PLD"/>
    <property type="match status" value="1"/>
</dbReference>
<dbReference type="Pfam" id="PF13091">
    <property type="entry name" value="PLDc_2"/>
    <property type="match status" value="2"/>
</dbReference>